<keyword evidence="4 7" id="KW-1133">Transmembrane helix</keyword>
<reference evidence="10 11" key="1">
    <citation type="submission" date="2010-05" db="EMBL/GenBank/DDBJ databases">
        <title>The Genome Sequence of Thecamonas trahens ATCC 50062.</title>
        <authorList>
            <consortium name="The Broad Institute Genome Sequencing Platform"/>
            <person name="Russ C."/>
            <person name="Cuomo C."/>
            <person name="Shea T."/>
            <person name="Young S.K."/>
            <person name="Zeng Q."/>
            <person name="Koehrsen M."/>
            <person name="Haas B."/>
            <person name="Borodovsky M."/>
            <person name="Guigo R."/>
            <person name="Alvarado L."/>
            <person name="Berlin A."/>
            <person name="Bochicchio J."/>
            <person name="Borenstein D."/>
            <person name="Chapman S."/>
            <person name="Chen Z."/>
            <person name="Freedman E."/>
            <person name="Gellesch M."/>
            <person name="Goldberg J."/>
            <person name="Griggs A."/>
            <person name="Gujja S."/>
            <person name="Heilman E."/>
            <person name="Heiman D."/>
            <person name="Hepburn T."/>
            <person name="Howarth C."/>
            <person name="Jen D."/>
            <person name="Larson L."/>
            <person name="Mehta T."/>
            <person name="Park D."/>
            <person name="Pearson M."/>
            <person name="Roberts A."/>
            <person name="Saif S."/>
            <person name="Shenoy N."/>
            <person name="Sisk P."/>
            <person name="Stolte C."/>
            <person name="Sykes S."/>
            <person name="Thomson T."/>
            <person name="Walk T."/>
            <person name="White J."/>
            <person name="Yandava C."/>
            <person name="Burger G."/>
            <person name="Gray M.W."/>
            <person name="Holland P.W.H."/>
            <person name="King N."/>
            <person name="Lang F.B.F."/>
            <person name="Roger A.J."/>
            <person name="Ruiz-Trillo I."/>
            <person name="Lander E."/>
            <person name="Nusbaum C."/>
        </authorList>
    </citation>
    <scope>NUCLEOTIDE SEQUENCE [LARGE SCALE GENOMIC DNA]</scope>
    <source>
        <strain evidence="10 11">ATCC 50062</strain>
    </source>
</reference>
<dbReference type="EMBL" id="GL349439">
    <property type="protein sequence ID" value="KNC55541.1"/>
    <property type="molecule type" value="Genomic_DNA"/>
</dbReference>
<dbReference type="PANTHER" id="PTHR12246">
    <property type="entry name" value="PALMITOYLTRANSFERASE ZDHHC16"/>
    <property type="match status" value="1"/>
</dbReference>
<evidence type="ECO:0000256" key="8">
    <source>
        <dbReference type="SAM" id="MobiDB-lite"/>
    </source>
</evidence>
<dbReference type="EC" id="2.3.1.225" evidence="7"/>
<sequence length="382" mass="40928">MPARTPPTLRHQVFRCVSSLPVVLVAAMLAWGGHTALFVVTPYLLASPAAQTSALFAGATYAASAAFAATLVAGTVAYGHTVACTRGNAVPLVFASDSPARIRRVERALAGGAAPGELESLADRNLAVVAMTVKERTGGGRKFRYCRPCGAFKPDRAHHCSTCGRCVLRMDHHCPWVNNCVGAGNHKTFFFFSSTSRWPASSPRAYAPWLSLALQHALLARAASAAPGGLLTDVKTQAARGAVRRARVLGANVFELGASAVALLFVAAVFGLALLAFAGMHLTLLVRNQTTLESFESSRSGSRYRLDWRSNLASVMGADPWTWLVPTYAKGIDGVRHPRVHRNATGERVRVGRVRSRRRALRGGKRSDSTQSAYNDSSMWSV</sequence>
<feature type="transmembrane region" description="Helical" evidence="7">
    <location>
        <begin position="54"/>
        <end position="78"/>
    </location>
</feature>
<feature type="transmembrane region" description="Helical" evidence="7">
    <location>
        <begin position="253"/>
        <end position="280"/>
    </location>
</feature>
<feature type="transmembrane region" description="Helical" evidence="7">
    <location>
        <begin position="12"/>
        <end position="34"/>
    </location>
</feature>
<dbReference type="STRING" id="461836.A0A0L0DU14"/>
<dbReference type="RefSeq" id="XP_013761315.1">
    <property type="nucleotide sequence ID" value="XM_013905861.1"/>
</dbReference>
<evidence type="ECO:0000256" key="4">
    <source>
        <dbReference type="ARBA" id="ARBA00022989"/>
    </source>
</evidence>
<gene>
    <name evidence="10" type="ORF">AMSG_01803</name>
</gene>
<dbReference type="Proteomes" id="UP000054408">
    <property type="component" value="Unassembled WGS sequence"/>
</dbReference>
<dbReference type="InterPro" id="IPR001594">
    <property type="entry name" value="Palmitoyltrfase_DHHC"/>
</dbReference>
<dbReference type="eggNOG" id="KOG1315">
    <property type="taxonomic scope" value="Eukaryota"/>
</dbReference>
<keyword evidence="2 7" id="KW-0808">Transferase</keyword>
<name>A0A0L0DU14_THETB</name>
<evidence type="ECO:0000256" key="6">
    <source>
        <dbReference type="ARBA" id="ARBA00023315"/>
    </source>
</evidence>
<feature type="compositionally biased region" description="Polar residues" evidence="8">
    <location>
        <begin position="369"/>
        <end position="382"/>
    </location>
</feature>
<dbReference type="PROSITE" id="PS50216">
    <property type="entry name" value="DHHC"/>
    <property type="match status" value="1"/>
</dbReference>
<feature type="domain" description="Palmitoyltransferase DHHC" evidence="9">
    <location>
        <begin position="144"/>
        <end position="193"/>
    </location>
</feature>
<keyword evidence="11" id="KW-1185">Reference proteome</keyword>
<comment type="catalytic activity">
    <reaction evidence="7">
        <text>L-cysteinyl-[protein] + hexadecanoyl-CoA = S-hexadecanoyl-L-cysteinyl-[protein] + CoA</text>
        <dbReference type="Rhea" id="RHEA:36683"/>
        <dbReference type="Rhea" id="RHEA-COMP:10131"/>
        <dbReference type="Rhea" id="RHEA-COMP:11032"/>
        <dbReference type="ChEBI" id="CHEBI:29950"/>
        <dbReference type="ChEBI" id="CHEBI:57287"/>
        <dbReference type="ChEBI" id="CHEBI:57379"/>
        <dbReference type="ChEBI" id="CHEBI:74151"/>
        <dbReference type="EC" id="2.3.1.225"/>
    </reaction>
</comment>
<dbReference type="GO" id="GO:0019706">
    <property type="term" value="F:protein-cysteine S-palmitoyltransferase activity"/>
    <property type="evidence" value="ECO:0007669"/>
    <property type="project" value="UniProtKB-EC"/>
</dbReference>
<dbReference type="GeneID" id="25561532"/>
<evidence type="ECO:0000256" key="3">
    <source>
        <dbReference type="ARBA" id="ARBA00022692"/>
    </source>
</evidence>
<proteinExistence type="inferred from homology"/>
<evidence type="ECO:0000259" key="9">
    <source>
        <dbReference type="Pfam" id="PF01529"/>
    </source>
</evidence>
<evidence type="ECO:0000313" key="11">
    <source>
        <dbReference type="Proteomes" id="UP000054408"/>
    </source>
</evidence>
<dbReference type="GO" id="GO:0016020">
    <property type="term" value="C:membrane"/>
    <property type="evidence" value="ECO:0007669"/>
    <property type="project" value="UniProtKB-SubCell"/>
</dbReference>
<evidence type="ECO:0000256" key="5">
    <source>
        <dbReference type="ARBA" id="ARBA00023136"/>
    </source>
</evidence>
<dbReference type="AlphaFoldDB" id="A0A0L0DU14"/>
<dbReference type="InterPro" id="IPR039859">
    <property type="entry name" value="PFA4/ZDH16/20/ERF2-like"/>
</dbReference>
<evidence type="ECO:0000313" key="10">
    <source>
        <dbReference type="EMBL" id="KNC55541.1"/>
    </source>
</evidence>
<keyword evidence="3 7" id="KW-0812">Transmembrane</keyword>
<dbReference type="OrthoDB" id="1436450at2759"/>
<evidence type="ECO:0000256" key="1">
    <source>
        <dbReference type="ARBA" id="ARBA00004141"/>
    </source>
</evidence>
<comment type="domain">
    <text evidence="7">The DHHC domain is required for palmitoyltransferase activity.</text>
</comment>
<dbReference type="Pfam" id="PF01529">
    <property type="entry name" value="DHHC"/>
    <property type="match status" value="1"/>
</dbReference>
<keyword evidence="6 7" id="KW-0012">Acyltransferase</keyword>
<accession>A0A0L0DU14</accession>
<protein>
    <recommendedName>
        <fullName evidence="7">Palmitoyltransferase</fullName>
        <ecNumber evidence="7">2.3.1.225</ecNumber>
    </recommendedName>
</protein>
<feature type="region of interest" description="Disordered" evidence="8">
    <location>
        <begin position="358"/>
        <end position="382"/>
    </location>
</feature>
<keyword evidence="5 7" id="KW-0472">Membrane</keyword>
<evidence type="ECO:0000256" key="7">
    <source>
        <dbReference type="RuleBase" id="RU079119"/>
    </source>
</evidence>
<organism evidence="10 11">
    <name type="scientific">Thecamonas trahens ATCC 50062</name>
    <dbReference type="NCBI Taxonomy" id="461836"/>
    <lineage>
        <taxon>Eukaryota</taxon>
        <taxon>Apusozoa</taxon>
        <taxon>Apusomonadida</taxon>
        <taxon>Apusomonadidae</taxon>
        <taxon>Thecamonas</taxon>
    </lineage>
</organism>
<comment type="similarity">
    <text evidence="7">Belongs to the DHHC palmitoyltransferase family.</text>
</comment>
<evidence type="ECO:0000256" key="2">
    <source>
        <dbReference type="ARBA" id="ARBA00022679"/>
    </source>
</evidence>
<comment type="subcellular location">
    <subcellularLocation>
        <location evidence="1">Membrane</location>
        <topology evidence="1">Multi-pass membrane protein</topology>
    </subcellularLocation>
</comment>